<dbReference type="InterPro" id="IPR036388">
    <property type="entry name" value="WH-like_DNA-bd_sf"/>
</dbReference>
<dbReference type="InterPro" id="IPR050077">
    <property type="entry name" value="LexA_repressor"/>
</dbReference>
<reference evidence="16" key="1">
    <citation type="journal article" date="2005" name="Environ. Microbiol.">
        <title>Genetic and functional properties of uncultivated thermophilic crenarchaeotes from a subsurface gold mine as revealed by analysis of genome fragments.</title>
        <authorList>
            <person name="Nunoura T."/>
            <person name="Hirayama H."/>
            <person name="Takami H."/>
            <person name="Oida H."/>
            <person name="Nishi S."/>
            <person name="Shimamura S."/>
            <person name="Suzuki Y."/>
            <person name="Inagaki F."/>
            <person name="Takai K."/>
            <person name="Nealson K.H."/>
            <person name="Horikoshi K."/>
        </authorList>
    </citation>
    <scope>NUCLEOTIDE SEQUENCE</scope>
</reference>
<dbReference type="AlphaFoldDB" id="H5SU26"/>
<feature type="domain" description="Peptidase S24/S26A/S26B/S26C" evidence="14">
    <location>
        <begin position="80"/>
        <end position="192"/>
    </location>
</feature>
<dbReference type="GO" id="GO:0045892">
    <property type="term" value="P:negative regulation of DNA-templated transcription"/>
    <property type="evidence" value="ECO:0007669"/>
    <property type="project" value="UniProtKB-UniRule"/>
</dbReference>
<keyword evidence="6 12" id="KW-0068">Autocatalytic cleavage</keyword>
<dbReference type="EMBL" id="AP011803">
    <property type="protein sequence ID" value="BAL60026.1"/>
    <property type="molecule type" value="Genomic_DNA"/>
</dbReference>
<feature type="active site" description="For autocatalytic cleavage activity" evidence="12">
    <location>
        <position position="122"/>
    </location>
</feature>
<dbReference type="PRINTS" id="PR00726">
    <property type="entry name" value="LEXASERPTASE"/>
</dbReference>
<evidence type="ECO:0000256" key="8">
    <source>
        <dbReference type="ARBA" id="ARBA00023125"/>
    </source>
</evidence>
<dbReference type="InterPro" id="IPR006197">
    <property type="entry name" value="Peptidase_S24_LexA"/>
</dbReference>
<dbReference type="SUPFAM" id="SSF46785">
    <property type="entry name" value="Winged helix' DNA-binding domain"/>
    <property type="match status" value="1"/>
</dbReference>
<keyword evidence="11 12" id="KW-0742">SOS response</keyword>
<keyword evidence="5 12" id="KW-0378">Hydrolase</keyword>
<comment type="similarity">
    <text evidence="1 12 13">Belongs to the peptidase S24 family.</text>
</comment>
<dbReference type="InterPro" id="IPR036390">
    <property type="entry name" value="WH_DNA-bd_sf"/>
</dbReference>
<dbReference type="InterPro" id="IPR039418">
    <property type="entry name" value="LexA-like"/>
</dbReference>
<evidence type="ECO:0000256" key="12">
    <source>
        <dbReference type="HAMAP-Rule" id="MF_00015"/>
    </source>
</evidence>
<evidence type="ECO:0000313" key="16">
    <source>
        <dbReference type="EMBL" id="BAL60026.1"/>
    </source>
</evidence>
<keyword evidence="8 12" id="KW-0238">DNA-binding</keyword>
<evidence type="ECO:0000256" key="6">
    <source>
        <dbReference type="ARBA" id="ARBA00022813"/>
    </source>
</evidence>
<dbReference type="InterPro" id="IPR036286">
    <property type="entry name" value="LexA/Signal_pep-like_sf"/>
</dbReference>
<feature type="domain" description="LexA repressor DNA-binding" evidence="15">
    <location>
        <begin position="4"/>
        <end position="66"/>
    </location>
</feature>
<dbReference type="GO" id="GO:0006508">
    <property type="term" value="P:proteolysis"/>
    <property type="evidence" value="ECO:0007669"/>
    <property type="project" value="InterPro"/>
</dbReference>
<dbReference type="InterPro" id="IPR006200">
    <property type="entry name" value="LexA"/>
</dbReference>
<dbReference type="CDD" id="cd06529">
    <property type="entry name" value="S24_LexA-like"/>
    <property type="match status" value="1"/>
</dbReference>
<dbReference type="FunFam" id="1.10.10.10:FF:000009">
    <property type="entry name" value="LexA repressor"/>
    <property type="match status" value="1"/>
</dbReference>
<feature type="active site" description="For autocatalytic cleavage activity" evidence="12">
    <location>
        <position position="159"/>
    </location>
</feature>
<evidence type="ECO:0000259" key="15">
    <source>
        <dbReference type="Pfam" id="PF01726"/>
    </source>
</evidence>
<evidence type="ECO:0000256" key="1">
    <source>
        <dbReference type="ARBA" id="ARBA00007484"/>
    </source>
</evidence>
<dbReference type="GO" id="GO:0009432">
    <property type="term" value="P:SOS response"/>
    <property type="evidence" value="ECO:0007669"/>
    <property type="project" value="UniProtKB-UniRule"/>
</dbReference>
<dbReference type="InterPro" id="IPR015927">
    <property type="entry name" value="Peptidase_S24_S26A/B/C"/>
</dbReference>
<evidence type="ECO:0000256" key="4">
    <source>
        <dbReference type="ARBA" id="ARBA00022763"/>
    </source>
</evidence>
<feature type="site" description="Cleavage; by autolysis" evidence="12">
    <location>
        <begin position="87"/>
        <end position="88"/>
    </location>
</feature>
<evidence type="ECO:0000256" key="2">
    <source>
        <dbReference type="ARBA" id="ARBA00022491"/>
    </source>
</evidence>
<dbReference type="Gene3D" id="1.10.10.10">
    <property type="entry name" value="Winged helix-like DNA-binding domain superfamily/Winged helix DNA-binding domain"/>
    <property type="match status" value="1"/>
</dbReference>
<dbReference type="EC" id="3.4.21.88" evidence="12"/>
<evidence type="ECO:0000259" key="14">
    <source>
        <dbReference type="Pfam" id="PF00717"/>
    </source>
</evidence>
<dbReference type="NCBIfam" id="TIGR00498">
    <property type="entry name" value="lexA"/>
    <property type="match status" value="1"/>
</dbReference>
<comment type="subunit">
    <text evidence="12">Homodimer.</text>
</comment>
<name>H5SU26_ACEAU</name>
<dbReference type="PANTHER" id="PTHR33516:SF2">
    <property type="entry name" value="LEXA REPRESSOR-RELATED"/>
    <property type="match status" value="1"/>
</dbReference>
<comment type="function">
    <text evidence="12">Represses a number of genes involved in the response to DNA damage (SOS response), including recA and lexA. In the presence of single-stranded DNA, RecA interacts with LexA causing an autocatalytic cleavage which disrupts the DNA-binding part of LexA, leading to derepression of the SOS regulon and eventually DNA repair.</text>
</comment>
<dbReference type="GO" id="GO:0006260">
    <property type="term" value="P:DNA replication"/>
    <property type="evidence" value="ECO:0007669"/>
    <property type="project" value="UniProtKB-UniRule"/>
</dbReference>
<keyword evidence="2 12" id="KW-0678">Repressor</keyword>
<dbReference type="PANTHER" id="PTHR33516">
    <property type="entry name" value="LEXA REPRESSOR"/>
    <property type="match status" value="1"/>
</dbReference>
<keyword evidence="4 12" id="KW-0227">DNA damage</keyword>
<evidence type="ECO:0000256" key="10">
    <source>
        <dbReference type="ARBA" id="ARBA00023204"/>
    </source>
</evidence>
<evidence type="ECO:0000256" key="3">
    <source>
        <dbReference type="ARBA" id="ARBA00022705"/>
    </source>
</evidence>
<protein>
    <recommendedName>
        <fullName evidence="12">LexA repressor</fullName>
        <ecNumber evidence="12">3.4.21.88</ecNumber>
    </recommendedName>
</protein>
<dbReference type="Pfam" id="PF00717">
    <property type="entry name" value="Peptidase_S24"/>
    <property type="match status" value="1"/>
</dbReference>
<keyword evidence="3 12" id="KW-0235">DNA replication</keyword>
<dbReference type="GO" id="GO:0006281">
    <property type="term" value="P:DNA repair"/>
    <property type="evidence" value="ECO:0007669"/>
    <property type="project" value="UniProtKB-UniRule"/>
</dbReference>
<dbReference type="GO" id="GO:0004252">
    <property type="term" value="F:serine-type endopeptidase activity"/>
    <property type="evidence" value="ECO:0007669"/>
    <property type="project" value="UniProtKB-UniRule"/>
</dbReference>
<feature type="DNA-binding region" description="H-T-H motif" evidence="12">
    <location>
        <begin position="29"/>
        <end position="49"/>
    </location>
</feature>
<organism evidence="16">
    <name type="scientific">Acetithermum autotrophicum</name>
    <dbReference type="NCBI Taxonomy" id="1446466"/>
    <lineage>
        <taxon>Bacteria</taxon>
        <taxon>Candidatus Bipolaricaulota</taxon>
        <taxon>Candidatus Acetithermum</taxon>
    </lineage>
</organism>
<dbReference type="SUPFAM" id="SSF51306">
    <property type="entry name" value="LexA/Signal peptidase"/>
    <property type="match status" value="1"/>
</dbReference>
<sequence>MRAELTEKQRQILEFIVERVSEQGLPPTLREIAERFELQSVRSVQTHLDALAKKGFIRRLAGKSRGIEVVRERVRRPGIPIVGHISAGRPIPALEDIQGTLDLDVLFGKDERPFALRVQGDSMIGAGIFAGDLVIVQPRQTAEPGEIVVALKDDEATVKFFAVVDGKPTLVPANPAYAPTPLGEGQIVGRVVGVLRQVKRNIREIQRFLNQ</sequence>
<dbReference type="HAMAP" id="MF_00015">
    <property type="entry name" value="LexA"/>
    <property type="match status" value="1"/>
</dbReference>
<reference evidence="16" key="2">
    <citation type="journal article" date="2012" name="PLoS ONE">
        <title>A Deeply Branching Thermophilic Bacterium with an Ancient Acetyl-CoA Pathway Dominates a Subsurface Ecosystem.</title>
        <authorList>
            <person name="Takami H."/>
            <person name="Noguchi H."/>
            <person name="Takaki Y."/>
            <person name="Uchiyama I."/>
            <person name="Toyoda A."/>
            <person name="Nishi S."/>
            <person name="Chee G.-J."/>
            <person name="Arai W."/>
            <person name="Nunoura T."/>
            <person name="Itoh T."/>
            <person name="Hattori M."/>
            <person name="Takai K."/>
        </authorList>
    </citation>
    <scope>NUCLEOTIDE SEQUENCE</scope>
</reference>
<proteinExistence type="inferred from homology"/>
<evidence type="ECO:0000256" key="9">
    <source>
        <dbReference type="ARBA" id="ARBA00023163"/>
    </source>
</evidence>
<dbReference type="InterPro" id="IPR006199">
    <property type="entry name" value="LexA_DNA-bd_dom"/>
</dbReference>
<dbReference type="Gene3D" id="2.10.109.10">
    <property type="entry name" value="Umud Fragment, subunit A"/>
    <property type="match status" value="1"/>
</dbReference>
<keyword evidence="9 12" id="KW-0804">Transcription</keyword>
<dbReference type="MEROPS" id="S24.001"/>
<evidence type="ECO:0000256" key="13">
    <source>
        <dbReference type="RuleBase" id="RU003991"/>
    </source>
</evidence>
<keyword evidence="7 12" id="KW-0805">Transcription regulation</keyword>
<evidence type="ECO:0000256" key="5">
    <source>
        <dbReference type="ARBA" id="ARBA00022801"/>
    </source>
</evidence>
<keyword evidence="10 12" id="KW-0234">DNA repair</keyword>
<evidence type="ECO:0000256" key="7">
    <source>
        <dbReference type="ARBA" id="ARBA00023015"/>
    </source>
</evidence>
<dbReference type="Pfam" id="PF01726">
    <property type="entry name" value="LexA_DNA_bind"/>
    <property type="match status" value="1"/>
</dbReference>
<dbReference type="GO" id="GO:0003677">
    <property type="term" value="F:DNA binding"/>
    <property type="evidence" value="ECO:0007669"/>
    <property type="project" value="UniProtKB-UniRule"/>
</dbReference>
<accession>H5SU26</accession>
<gene>
    <name evidence="12" type="primary">lexA</name>
    <name evidence="16" type="ORF">HGMM_OP4C662</name>
</gene>
<comment type="catalytic activity">
    <reaction evidence="12">
        <text>Hydrolysis of Ala-|-Gly bond in repressor LexA.</text>
        <dbReference type="EC" id="3.4.21.88"/>
    </reaction>
</comment>
<evidence type="ECO:0000256" key="11">
    <source>
        <dbReference type="ARBA" id="ARBA00023236"/>
    </source>
</evidence>